<dbReference type="PANTHER" id="PTHR46817">
    <property type="entry name" value="PHOSPHOINOSITIDE PHOSPHATASE SAC9-RELATED"/>
    <property type="match status" value="1"/>
</dbReference>
<name>A0A6L2NZ93_TANCI</name>
<feature type="non-terminal residue" evidence="1">
    <location>
        <position position="1"/>
    </location>
</feature>
<dbReference type="PANTHER" id="PTHR46817:SF1">
    <property type="entry name" value="SAC DOMAIN-CONTAINING PROTEIN"/>
    <property type="match status" value="1"/>
</dbReference>
<reference evidence="1" key="1">
    <citation type="journal article" date="2019" name="Sci. Rep.">
        <title>Draft genome of Tanacetum cinerariifolium, the natural source of mosquito coil.</title>
        <authorList>
            <person name="Yamashiro T."/>
            <person name="Shiraishi A."/>
            <person name="Satake H."/>
            <person name="Nakayama K."/>
        </authorList>
    </citation>
    <scope>NUCLEOTIDE SEQUENCE</scope>
</reference>
<sequence>TDTQVIYIDPTTGNLRHDRKLGYDVFNSQDEALNYITDDSRTICKSTTLHLGTRYLAWGLNFCYSTGNEIKCEQLVWVPKRSGQNVHFNTYVLYKDLGDAYRLFDEMPERNSVSWSFMVGEFDKAGDYMKCFEIFREYVRMMFDMCCDCGKVGDCYF</sequence>
<organism evidence="1">
    <name type="scientific">Tanacetum cinerariifolium</name>
    <name type="common">Dalmatian daisy</name>
    <name type="synonym">Chrysanthemum cinerariifolium</name>
    <dbReference type="NCBI Taxonomy" id="118510"/>
    <lineage>
        <taxon>Eukaryota</taxon>
        <taxon>Viridiplantae</taxon>
        <taxon>Streptophyta</taxon>
        <taxon>Embryophyta</taxon>
        <taxon>Tracheophyta</taxon>
        <taxon>Spermatophyta</taxon>
        <taxon>Magnoliopsida</taxon>
        <taxon>eudicotyledons</taxon>
        <taxon>Gunneridae</taxon>
        <taxon>Pentapetalae</taxon>
        <taxon>asterids</taxon>
        <taxon>campanulids</taxon>
        <taxon>Asterales</taxon>
        <taxon>Asteraceae</taxon>
        <taxon>Asteroideae</taxon>
        <taxon>Anthemideae</taxon>
        <taxon>Anthemidinae</taxon>
        <taxon>Tanacetum</taxon>
    </lineage>
</organism>
<dbReference type="Gene3D" id="1.25.40.10">
    <property type="entry name" value="Tetratricopeptide repeat domain"/>
    <property type="match status" value="1"/>
</dbReference>
<accession>A0A6L2NZ93</accession>
<comment type="caution">
    <text evidence="1">The sequence shown here is derived from an EMBL/GenBank/DDBJ whole genome shotgun (WGS) entry which is preliminary data.</text>
</comment>
<proteinExistence type="predicted"/>
<evidence type="ECO:0000313" key="1">
    <source>
        <dbReference type="EMBL" id="GEU91588.1"/>
    </source>
</evidence>
<dbReference type="EMBL" id="BKCJ010010439">
    <property type="protein sequence ID" value="GEU91588.1"/>
    <property type="molecule type" value="Genomic_DNA"/>
</dbReference>
<protein>
    <submittedName>
        <fullName evidence="1">Probable phosphoinositide phosphatase SAC9</fullName>
    </submittedName>
</protein>
<dbReference type="AlphaFoldDB" id="A0A6L2NZ93"/>
<dbReference type="InterPro" id="IPR011990">
    <property type="entry name" value="TPR-like_helical_dom_sf"/>
</dbReference>
<gene>
    <name evidence="1" type="ORF">Tci_063566</name>
</gene>